<dbReference type="RefSeq" id="WP_262687496.1">
    <property type="nucleotide sequence ID" value="NZ_JAOQIO010000107.1"/>
</dbReference>
<dbReference type="Gene3D" id="3.30.565.40">
    <property type="entry name" value="Fervidobacterium nodosum Rt17-B1 like"/>
    <property type="match status" value="1"/>
</dbReference>
<name>A0ABT2UPS5_9BACL</name>
<evidence type="ECO:0000256" key="1">
    <source>
        <dbReference type="SAM" id="MobiDB-lite"/>
    </source>
</evidence>
<feature type="domain" description="DUF3298" evidence="3">
    <location>
        <begin position="321"/>
        <end position="384"/>
    </location>
</feature>
<comment type="caution">
    <text evidence="5">The sequence shown here is derived from an EMBL/GenBank/DDBJ whole genome shotgun (WGS) entry which is preliminary data.</text>
</comment>
<dbReference type="Pfam" id="PF11738">
    <property type="entry name" value="DUF3298"/>
    <property type="match status" value="1"/>
</dbReference>
<dbReference type="InterPro" id="IPR021729">
    <property type="entry name" value="DUF3298"/>
</dbReference>
<dbReference type="Gene3D" id="3.30.457.10">
    <property type="entry name" value="Copper amine oxidase-like, N-terminal domain"/>
    <property type="match status" value="1"/>
</dbReference>
<feature type="region of interest" description="Disordered" evidence="1">
    <location>
        <begin position="1"/>
        <end position="26"/>
    </location>
</feature>
<dbReference type="SUPFAM" id="SSF55383">
    <property type="entry name" value="Copper amine oxidase, domain N"/>
    <property type="match status" value="1"/>
</dbReference>
<organism evidence="5 6">
    <name type="scientific">Paenibacillus baimaensis</name>
    <dbReference type="NCBI Taxonomy" id="2982185"/>
    <lineage>
        <taxon>Bacteria</taxon>
        <taxon>Bacillati</taxon>
        <taxon>Bacillota</taxon>
        <taxon>Bacilli</taxon>
        <taxon>Bacillales</taxon>
        <taxon>Paenibacillaceae</taxon>
        <taxon>Paenibacillus</taxon>
    </lineage>
</organism>
<gene>
    <name evidence="5" type="ORF">OB236_31465</name>
</gene>
<keyword evidence="6" id="KW-1185">Reference proteome</keyword>
<feature type="domain" description="Deacetylase PdaC" evidence="4">
    <location>
        <begin position="194"/>
        <end position="295"/>
    </location>
</feature>
<feature type="compositionally biased region" description="Basic and acidic residues" evidence="1">
    <location>
        <begin position="1"/>
        <end position="17"/>
    </location>
</feature>
<protein>
    <submittedName>
        <fullName evidence="5">DUF4163 domain-containing protein</fullName>
    </submittedName>
</protein>
<accession>A0ABT2UPS5</accession>
<dbReference type="Proteomes" id="UP001652445">
    <property type="component" value="Unassembled WGS sequence"/>
</dbReference>
<feature type="domain" description="Copper amine oxidase-like N-terminal" evidence="2">
    <location>
        <begin position="84"/>
        <end position="175"/>
    </location>
</feature>
<dbReference type="Pfam" id="PF13739">
    <property type="entry name" value="PdaC"/>
    <property type="match status" value="1"/>
</dbReference>
<dbReference type="InterPro" id="IPR037126">
    <property type="entry name" value="PdaC/RsiV-like_sf"/>
</dbReference>
<dbReference type="EMBL" id="JAOQIO010000107">
    <property type="protein sequence ID" value="MCU6796654.1"/>
    <property type="molecule type" value="Genomic_DNA"/>
</dbReference>
<reference evidence="5 6" key="1">
    <citation type="submission" date="2022-09" db="EMBL/GenBank/DDBJ databases">
        <authorList>
            <person name="Han X.L."/>
            <person name="Wang Q."/>
            <person name="Lu T."/>
        </authorList>
    </citation>
    <scope>NUCLEOTIDE SEQUENCE [LARGE SCALE GENOMIC DNA]</scope>
    <source>
        <strain evidence="5 6">WQ 127069</strain>
    </source>
</reference>
<dbReference type="Gene3D" id="3.90.640.20">
    <property type="entry name" value="Heat-shock cognate protein, ATPase"/>
    <property type="match status" value="1"/>
</dbReference>
<dbReference type="InterPro" id="IPR012854">
    <property type="entry name" value="Cu_amine_oxidase-like_N"/>
</dbReference>
<proteinExistence type="predicted"/>
<evidence type="ECO:0000259" key="2">
    <source>
        <dbReference type="Pfam" id="PF07833"/>
    </source>
</evidence>
<sequence length="388" mass="43092">MNSKYEKIKSIPSEHKEKSKKKSGRRSRKGLLALVLAVAVGGGTSLTLQGPSEAYAVILGGERITVASHPLLIDGVRKMIPTANVKGDTYIGLRSLNDELGLETSYDAGNQTVTVSGRGRTLKFELKEYNSAYLLNDQLIYGLPPIVQEDTTYVPLRFLLESVGYGISYDAALSMVGIESIQENPLTYHTEQIAESSKELSLKVSYPQISGLGDDGIQQKLNTFLKQEVESHVSASKVLMDKAAADNKQAEADNPKFKIPPVSLDGVYKITYNEQKRLSLYIDYYIYLGGAHGMTERVPYTFDLTTGKLLTLQEVAGGNANYVSIINNEIIRQYTNTGLSLLEPFKTIEPERPYFLKHNGVVIYFNPYEYTAYAFGMPEFEIPYAAFR</sequence>
<evidence type="ECO:0000259" key="3">
    <source>
        <dbReference type="Pfam" id="PF11738"/>
    </source>
</evidence>
<dbReference type="InterPro" id="IPR036582">
    <property type="entry name" value="Mao_N_sf"/>
</dbReference>
<evidence type="ECO:0000259" key="4">
    <source>
        <dbReference type="Pfam" id="PF13739"/>
    </source>
</evidence>
<dbReference type="InterPro" id="IPR025303">
    <property type="entry name" value="PdaC"/>
</dbReference>
<dbReference type="Pfam" id="PF07833">
    <property type="entry name" value="Cu_amine_oxidN1"/>
    <property type="match status" value="1"/>
</dbReference>
<evidence type="ECO:0000313" key="5">
    <source>
        <dbReference type="EMBL" id="MCU6796654.1"/>
    </source>
</evidence>
<evidence type="ECO:0000313" key="6">
    <source>
        <dbReference type="Proteomes" id="UP001652445"/>
    </source>
</evidence>